<dbReference type="Proteomes" id="UP000192505">
    <property type="component" value="Unassembled WGS sequence"/>
</dbReference>
<comment type="caution">
    <text evidence="2">The sequence shown here is derived from an EMBL/GenBank/DDBJ whole genome shotgun (WGS) entry which is preliminary data.</text>
</comment>
<dbReference type="InterPro" id="IPR007159">
    <property type="entry name" value="SpoVT-AbrB_dom"/>
</dbReference>
<evidence type="ECO:0000313" key="3">
    <source>
        <dbReference type="Proteomes" id="UP000192505"/>
    </source>
</evidence>
<dbReference type="SUPFAM" id="SSF89447">
    <property type="entry name" value="AbrB/MazE/MraZ-like"/>
    <property type="match status" value="1"/>
</dbReference>
<dbReference type="EMBL" id="MTEI01000007">
    <property type="protein sequence ID" value="OQW87601.1"/>
    <property type="molecule type" value="Genomic_DNA"/>
</dbReference>
<reference evidence="2 3" key="1">
    <citation type="submission" date="2017-01" db="EMBL/GenBank/DDBJ databases">
        <title>Novel large sulfur bacteria in the metagenomes of groundwater-fed chemosynthetic microbial mats in the Lake Huron basin.</title>
        <authorList>
            <person name="Sharrar A.M."/>
            <person name="Flood B.E."/>
            <person name="Bailey J.V."/>
            <person name="Jones D.S."/>
            <person name="Biddanda B."/>
            <person name="Ruberg S.A."/>
            <person name="Marcus D.N."/>
            <person name="Dick G.J."/>
        </authorList>
    </citation>
    <scope>NUCLEOTIDE SEQUENCE [LARGE SCALE GENOMIC DNA]</scope>
    <source>
        <strain evidence="2">A7</strain>
    </source>
</reference>
<dbReference type="GO" id="GO:0003677">
    <property type="term" value="F:DNA binding"/>
    <property type="evidence" value="ECO:0007669"/>
    <property type="project" value="InterPro"/>
</dbReference>
<feature type="domain" description="SpoVT-AbrB" evidence="1">
    <location>
        <begin position="4"/>
        <end position="49"/>
    </location>
</feature>
<protein>
    <recommendedName>
        <fullName evidence="1">SpoVT-AbrB domain-containing protein</fullName>
    </recommendedName>
</protein>
<proteinExistence type="predicted"/>
<name>A0A1W9KT39_9BURK</name>
<dbReference type="InterPro" id="IPR037914">
    <property type="entry name" value="SpoVT-AbrB_sf"/>
</dbReference>
<dbReference type="Gene3D" id="2.10.260.10">
    <property type="match status" value="1"/>
</dbReference>
<sequence>MQTTIITSRGQITIPLGLRQRFGLRQGIAVSFTVKGDHIALRQAPSARQATASVFGLIQSQRPAVPAGFDAADLAAAAP</sequence>
<evidence type="ECO:0000313" key="2">
    <source>
        <dbReference type="EMBL" id="OQW87601.1"/>
    </source>
</evidence>
<dbReference type="AlphaFoldDB" id="A0A1W9KT39"/>
<organism evidence="2 3">
    <name type="scientific">Rhodoferax ferrireducens</name>
    <dbReference type="NCBI Taxonomy" id="192843"/>
    <lineage>
        <taxon>Bacteria</taxon>
        <taxon>Pseudomonadati</taxon>
        <taxon>Pseudomonadota</taxon>
        <taxon>Betaproteobacteria</taxon>
        <taxon>Burkholderiales</taxon>
        <taxon>Comamonadaceae</taxon>
        <taxon>Rhodoferax</taxon>
    </lineage>
</organism>
<accession>A0A1W9KT39</accession>
<dbReference type="NCBIfam" id="TIGR01439">
    <property type="entry name" value="lp_hng_hel_AbrB"/>
    <property type="match status" value="1"/>
</dbReference>
<gene>
    <name evidence="2" type="ORF">BWK72_11790</name>
</gene>
<dbReference type="SMART" id="SM00966">
    <property type="entry name" value="SpoVT_AbrB"/>
    <property type="match status" value="1"/>
</dbReference>
<evidence type="ECO:0000259" key="1">
    <source>
        <dbReference type="SMART" id="SM00966"/>
    </source>
</evidence>